<evidence type="ECO:0000313" key="2">
    <source>
        <dbReference type="EMBL" id="MEJ1155124.1"/>
    </source>
</evidence>
<dbReference type="GO" id="GO:0004386">
    <property type="term" value="F:helicase activity"/>
    <property type="evidence" value="ECO:0007669"/>
    <property type="project" value="UniProtKB-KW"/>
</dbReference>
<dbReference type="Pfam" id="PF13625">
    <property type="entry name" value="Helicase_C_3"/>
    <property type="match status" value="1"/>
</dbReference>
<proteinExistence type="predicted"/>
<comment type="caution">
    <text evidence="2">The sequence shown here is derived from an EMBL/GenBank/DDBJ whole genome shotgun (WGS) entry which is preliminary data.</text>
</comment>
<sequence>MVSDERGLATWLAARDDAQLAQTLAAREVAAHASWDNFFDAAEALLDAAAVDRALTSLHRNALSHLAHGDDPDSTPHLELLALVDDTGTPYAAVTARVEALAATQPDAFRHITPADSFTPTDAQQTAAAAERAFEATGSLADVLLACLHSPITRTGAGSVSAADRKRLLDSGAIRSQEDLDDILIAAAAGGLAHAHDRVWTVTTRGEEWLEATTISRWSDIAVGIRASLPAGLRTAGGGFADFADWPALHPLDTDWPARAAQYRRIAERWGFVDASGAVPTWTTALREGRPLDPDELAQHLVAEIDQVYLQADLTAIAPGPLHPALDLRLRSIAERESRAQASTYRFTVDSLGAGMTEGETAASIRQFLTQLSLTGIPQPLDYLIESTAGRHGLVRVRDDNASERTRIESTDRAILETIAVDQALRPLGLLPDADALSSRVARDAVYWSLADARYPVVAVNSEGNPEPVRRRSVGAPAEPATAPLDVYARLIETLRNGHGTEGEAGWLERELEQAVRLRGEIEVTVRMPDGSERTLTLEATGLGGGRLRGRDRAADIERTLPVSSIANVVPLTR</sequence>
<accession>A0ABU8LTB4</accession>
<keyword evidence="2" id="KW-0378">Hydrolase</keyword>
<gene>
    <name evidence="2" type="ORF">WDU96_05860</name>
</gene>
<name>A0ABU8LTB4_9MICO</name>
<dbReference type="EMBL" id="JBBDGL010000001">
    <property type="protein sequence ID" value="MEJ1155124.1"/>
    <property type="molecule type" value="Genomic_DNA"/>
</dbReference>
<reference evidence="2 3" key="1">
    <citation type="submission" date="2024-02" db="EMBL/GenBank/DDBJ databases">
        <authorList>
            <person name="Saticioglu I.B."/>
        </authorList>
    </citation>
    <scope>NUCLEOTIDE SEQUENCE [LARGE SCALE GENOMIC DNA]</scope>
    <source>
        <strain evidence="2 3">Mu-86</strain>
    </source>
</reference>
<organism evidence="2 3">
    <name type="scientific">Microbacterium marmarense</name>
    <dbReference type="NCBI Taxonomy" id="3122051"/>
    <lineage>
        <taxon>Bacteria</taxon>
        <taxon>Bacillati</taxon>
        <taxon>Actinomycetota</taxon>
        <taxon>Actinomycetes</taxon>
        <taxon>Micrococcales</taxon>
        <taxon>Microbacteriaceae</taxon>
        <taxon>Microbacterium</taxon>
    </lineage>
</organism>
<keyword evidence="2" id="KW-0547">Nucleotide-binding</keyword>
<dbReference type="RefSeq" id="WP_337337533.1">
    <property type="nucleotide sequence ID" value="NZ_JBBDGL010000001.1"/>
</dbReference>
<keyword evidence="2" id="KW-0067">ATP-binding</keyword>
<protein>
    <submittedName>
        <fullName evidence="2">Helicase-associated domain-containing protein</fullName>
    </submittedName>
</protein>
<evidence type="ECO:0000313" key="3">
    <source>
        <dbReference type="Proteomes" id="UP001368654"/>
    </source>
</evidence>
<keyword evidence="3" id="KW-1185">Reference proteome</keyword>
<keyword evidence="2" id="KW-0347">Helicase</keyword>
<feature type="domain" description="Helicase XPB/Ssl2 N-terminal" evidence="1">
    <location>
        <begin position="309"/>
        <end position="430"/>
    </location>
</feature>
<evidence type="ECO:0000259" key="1">
    <source>
        <dbReference type="Pfam" id="PF13625"/>
    </source>
</evidence>
<dbReference type="InterPro" id="IPR032830">
    <property type="entry name" value="XPB/Ssl2_N"/>
</dbReference>
<dbReference type="Proteomes" id="UP001368654">
    <property type="component" value="Unassembled WGS sequence"/>
</dbReference>